<dbReference type="Gene3D" id="3.90.190.10">
    <property type="entry name" value="Protein tyrosine phosphatase superfamily"/>
    <property type="match status" value="1"/>
</dbReference>
<dbReference type="RefSeq" id="WP_142934209.1">
    <property type="nucleotide sequence ID" value="NZ_ML660170.1"/>
</dbReference>
<keyword evidence="1" id="KW-0732">Signal</keyword>
<protein>
    <submittedName>
        <fullName evidence="2">Serine/threonine protein phosphatase</fullName>
    </submittedName>
</protein>
<dbReference type="Proteomes" id="UP000315439">
    <property type="component" value="Unassembled WGS sequence"/>
</dbReference>
<comment type="caution">
    <text evidence="2">The sequence shown here is derived from an EMBL/GenBank/DDBJ whole genome shotgun (WGS) entry which is preliminary data.</text>
</comment>
<evidence type="ECO:0000256" key="1">
    <source>
        <dbReference type="SAM" id="SignalP"/>
    </source>
</evidence>
<sequence length="179" mass="19515">MKQASIYSSLFRLVLLLSFFSLNNASAENQVNLSDISMKNAKIFNGKLITGGQPSAEDLAKLKAMGVNNVINLRTEGEFNQFDESEQTKLLGLNYTSLEISGATGITFENANKLDKILSSHQGMTLIHCASSNRVGALIALRAYGVQHKSLKEAIADGQKAGLKSLKEKVVKLINQREQ</sequence>
<keyword evidence="3" id="KW-1185">Reference proteome</keyword>
<organism evidence="2 3">
    <name type="scientific">Aliikangiella coralliicola</name>
    <dbReference type="NCBI Taxonomy" id="2592383"/>
    <lineage>
        <taxon>Bacteria</taxon>
        <taxon>Pseudomonadati</taxon>
        <taxon>Pseudomonadota</taxon>
        <taxon>Gammaproteobacteria</taxon>
        <taxon>Oceanospirillales</taxon>
        <taxon>Pleioneaceae</taxon>
        <taxon>Aliikangiella</taxon>
    </lineage>
</organism>
<dbReference type="InterPro" id="IPR029021">
    <property type="entry name" value="Prot-tyrosine_phosphatase-like"/>
</dbReference>
<reference evidence="2 3" key="1">
    <citation type="submission" date="2019-07" db="EMBL/GenBank/DDBJ databases">
        <title>Draft genome for Aliikangiella sp. M105.</title>
        <authorList>
            <person name="Wang G."/>
        </authorList>
    </citation>
    <scope>NUCLEOTIDE SEQUENCE [LARGE SCALE GENOMIC DNA]</scope>
    <source>
        <strain evidence="2 3">M105</strain>
    </source>
</reference>
<evidence type="ECO:0000313" key="2">
    <source>
        <dbReference type="EMBL" id="TQV84525.1"/>
    </source>
</evidence>
<name>A0A545U4X7_9GAMM</name>
<gene>
    <name evidence="2" type="ORF">FLL46_23205</name>
</gene>
<accession>A0A545U4X7</accession>
<dbReference type="OrthoDB" id="270335at2"/>
<evidence type="ECO:0000313" key="3">
    <source>
        <dbReference type="Proteomes" id="UP000315439"/>
    </source>
</evidence>
<proteinExistence type="predicted"/>
<dbReference type="EMBL" id="VIKS01000014">
    <property type="protein sequence ID" value="TQV84525.1"/>
    <property type="molecule type" value="Genomic_DNA"/>
</dbReference>
<feature type="chain" id="PRO_5021809725" evidence="1">
    <location>
        <begin position="28"/>
        <end position="179"/>
    </location>
</feature>
<dbReference type="AlphaFoldDB" id="A0A545U4X7"/>
<feature type="signal peptide" evidence="1">
    <location>
        <begin position="1"/>
        <end position="27"/>
    </location>
</feature>
<dbReference type="SUPFAM" id="SSF52799">
    <property type="entry name" value="(Phosphotyrosine protein) phosphatases II"/>
    <property type="match status" value="1"/>
</dbReference>